<dbReference type="EMBL" id="JAOYFB010000036">
    <property type="protein sequence ID" value="KAK4018738.1"/>
    <property type="molecule type" value="Genomic_DNA"/>
</dbReference>
<evidence type="ECO:0000256" key="9">
    <source>
        <dbReference type="SAM" id="Coils"/>
    </source>
</evidence>
<dbReference type="PROSITE" id="PS50006">
    <property type="entry name" value="FHA_DOMAIN"/>
    <property type="match status" value="1"/>
</dbReference>
<keyword evidence="9" id="KW-0175">Coiled coil</keyword>
<sequence>MASSFPVALLRRIGTNETDYKCIQLDCNEVTIGRSKENFYTIADLLVSRKHAVFRLNKDQWTVESVGMNGIAVNHIIVPKHQQIPIQHMDTIEFGAGSKFVYAFRLQSADVVNEEPLTKKMRLPLANRNYPSLKDSPEAFHNWVRSKKNLEKTLEEESDNLDAKLELQKSLKDKLVLEQEKLNEHFEKTKAVLESKFSEEKKELEEKVARGEMEKNELQRQKEDVEKRMLISLQEFQVECAKKKIEFEESVARANREKEMLIEQKELVVQQLLREKSVLQERLEEESRLKEETMNELAQVKRSHQSLEQELNEARRKIEEETKQHQQKGSEDELRLRQMQEELAEREARLNAKEREIVEIQSRAAIGLEMYETIQLLQQGQEIENTGNIVVVMDDGQASNLPSLTEQELEKVREELRIQKELNEIQQRASSKACVDIVGQMESIMENELQCGICSELMVFATSLNCMHTFCQYCVQQWKKNKVECPICRAPITTEGRNLLVDNMIDAMVKTLSEETKNRRKELVRERQEQIKMLKEIKIFEQISIIQNVTFGTIQVDGTRIVDQPNNSRGQGRIRRAAGRIVSNAPPSTARATVAAVPHTVTLPQAVRPRVAVAVARQAGRPLVQGGPSAGPVRGTLNRSTAPAPTFPNPRLPGPSIVRATEEVVVLSSGPESASEEEFPQDPAARRRRRGKESCPSCGMPLSSLRCVYCLHSS</sequence>
<reference evidence="13 14" key="1">
    <citation type="journal article" date="2023" name="Nucleic Acids Res.">
        <title>The hologenome of Daphnia magna reveals possible DNA methylation and microbiome-mediated evolution of the host genome.</title>
        <authorList>
            <person name="Chaturvedi A."/>
            <person name="Li X."/>
            <person name="Dhandapani V."/>
            <person name="Marshall H."/>
            <person name="Kissane S."/>
            <person name="Cuenca-Cambronero M."/>
            <person name="Asole G."/>
            <person name="Calvet F."/>
            <person name="Ruiz-Romero M."/>
            <person name="Marangio P."/>
            <person name="Guigo R."/>
            <person name="Rago D."/>
            <person name="Mirbahai L."/>
            <person name="Eastwood N."/>
            <person name="Colbourne J.K."/>
            <person name="Zhou J."/>
            <person name="Mallon E."/>
            <person name="Orsini L."/>
        </authorList>
    </citation>
    <scope>NUCLEOTIDE SEQUENCE [LARGE SCALE GENOMIC DNA]</scope>
    <source>
        <strain evidence="13">LRV0_1</strain>
    </source>
</reference>
<feature type="coiled-coil region" evidence="9">
    <location>
        <begin position="144"/>
        <end position="363"/>
    </location>
</feature>
<dbReference type="PANTHER" id="PTHR15067">
    <property type="entry name" value="E3 UBIQUITIN-PROTEIN LIGASE RNF8"/>
    <property type="match status" value="1"/>
</dbReference>
<keyword evidence="6" id="KW-0833">Ubl conjugation pathway</keyword>
<gene>
    <name evidence="13" type="ORF">OUZ56_000783</name>
</gene>
<keyword evidence="3" id="KW-0808">Transferase</keyword>
<dbReference type="PROSITE" id="PS50089">
    <property type="entry name" value="ZF_RING_2"/>
    <property type="match status" value="1"/>
</dbReference>
<evidence type="ECO:0000256" key="4">
    <source>
        <dbReference type="ARBA" id="ARBA00022723"/>
    </source>
</evidence>
<evidence type="ECO:0000313" key="14">
    <source>
        <dbReference type="Proteomes" id="UP001234178"/>
    </source>
</evidence>
<name>A0ABR0A0R1_9CRUS</name>
<keyword evidence="5 8" id="KW-0863">Zinc-finger</keyword>
<dbReference type="PANTHER" id="PTHR15067:SF4">
    <property type="entry name" value="E3 UBIQUITIN-PROTEIN LIGASE RNF8"/>
    <property type="match status" value="1"/>
</dbReference>
<evidence type="ECO:0000256" key="5">
    <source>
        <dbReference type="ARBA" id="ARBA00022771"/>
    </source>
</evidence>
<evidence type="ECO:0000256" key="7">
    <source>
        <dbReference type="ARBA" id="ARBA00022833"/>
    </source>
</evidence>
<dbReference type="Gene3D" id="2.60.200.20">
    <property type="match status" value="1"/>
</dbReference>
<dbReference type="InterPro" id="IPR013083">
    <property type="entry name" value="Znf_RING/FYVE/PHD"/>
</dbReference>
<evidence type="ECO:0000313" key="13">
    <source>
        <dbReference type="EMBL" id="KAK4018738.1"/>
    </source>
</evidence>
<dbReference type="CDD" id="cd16535">
    <property type="entry name" value="RING-HC_RNF8"/>
    <property type="match status" value="1"/>
</dbReference>
<evidence type="ECO:0000256" key="10">
    <source>
        <dbReference type="SAM" id="MobiDB-lite"/>
    </source>
</evidence>
<evidence type="ECO:0000256" key="6">
    <source>
        <dbReference type="ARBA" id="ARBA00022786"/>
    </source>
</evidence>
<evidence type="ECO:0000256" key="2">
    <source>
        <dbReference type="ARBA" id="ARBA00017908"/>
    </source>
</evidence>
<keyword evidence="4" id="KW-0479">Metal-binding</keyword>
<feature type="region of interest" description="Disordered" evidence="10">
    <location>
        <begin position="622"/>
        <end position="655"/>
    </location>
</feature>
<dbReference type="Pfam" id="PF13920">
    <property type="entry name" value="zf-C3HC4_3"/>
    <property type="match status" value="1"/>
</dbReference>
<comment type="caution">
    <text evidence="13">The sequence shown here is derived from an EMBL/GenBank/DDBJ whole genome shotgun (WGS) entry which is preliminary data.</text>
</comment>
<dbReference type="InterPro" id="IPR008984">
    <property type="entry name" value="SMAD_FHA_dom_sf"/>
</dbReference>
<dbReference type="InterPro" id="IPR000253">
    <property type="entry name" value="FHA_dom"/>
</dbReference>
<keyword evidence="7" id="KW-0862">Zinc</keyword>
<feature type="domain" description="RING-type" evidence="12">
    <location>
        <begin position="451"/>
        <end position="489"/>
    </location>
</feature>
<dbReference type="InterPro" id="IPR017907">
    <property type="entry name" value="Znf_RING_CS"/>
</dbReference>
<evidence type="ECO:0000259" key="12">
    <source>
        <dbReference type="PROSITE" id="PS50089"/>
    </source>
</evidence>
<dbReference type="SMART" id="SM00240">
    <property type="entry name" value="FHA"/>
    <property type="match status" value="1"/>
</dbReference>
<accession>A0ABR0A0R1</accession>
<feature type="domain" description="FHA" evidence="11">
    <location>
        <begin position="30"/>
        <end position="78"/>
    </location>
</feature>
<dbReference type="SUPFAM" id="SSF49879">
    <property type="entry name" value="SMAD/FHA domain"/>
    <property type="match status" value="1"/>
</dbReference>
<dbReference type="SMART" id="SM00184">
    <property type="entry name" value="RING"/>
    <property type="match status" value="1"/>
</dbReference>
<feature type="region of interest" description="Disordered" evidence="10">
    <location>
        <begin position="668"/>
        <end position="696"/>
    </location>
</feature>
<protein>
    <recommendedName>
        <fullName evidence="2">E3 ubiquitin-protein ligase CHFR</fullName>
    </recommendedName>
</protein>
<organism evidence="13 14">
    <name type="scientific">Daphnia magna</name>
    <dbReference type="NCBI Taxonomy" id="35525"/>
    <lineage>
        <taxon>Eukaryota</taxon>
        <taxon>Metazoa</taxon>
        <taxon>Ecdysozoa</taxon>
        <taxon>Arthropoda</taxon>
        <taxon>Crustacea</taxon>
        <taxon>Branchiopoda</taxon>
        <taxon>Diplostraca</taxon>
        <taxon>Cladocera</taxon>
        <taxon>Anomopoda</taxon>
        <taxon>Daphniidae</taxon>
        <taxon>Daphnia</taxon>
    </lineage>
</organism>
<proteinExistence type="inferred from homology"/>
<evidence type="ECO:0000256" key="3">
    <source>
        <dbReference type="ARBA" id="ARBA00022679"/>
    </source>
</evidence>
<dbReference type="Pfam" id="PF00498">
    <property type="entry name" value="FHA"/>
    <property type="match status" value="1"/>
</dbReference>
<dbReference type="InterPro" id="IPR001841">
    <property type="entry name" value="Znf_RING"/>
</dbReference>
<keyword evidence="14" id="KW-1185">Reference proteome</keyword>
<evidence type="ECO:0000256" key="1">
    <source>
        <dbReference type="ARBA" id="ARBA00005797"/>
    </source>
</evidence>
<dbReference type="SUPFAM" id="SSF57850">
    <property type="entry name" value="RING/U-box"/>
    <property type="match status" value="1"/>
</dbReference>
<dbReference type="PROSITE" id="PS00518">
    <property type="entry name" value="ZF_RING_1"/>
    <property type="match status" value="1"/>
</dbReference>
<dbReference type="Proteomes" id="UP001234178">
    <property type="component" value="Unassembled WGS sequence"/>
</dbReference>
<evidence type="ECO:0000256" key="8">
    <source>
        <dbReference type="PROSITE-ProRule" id="PRU00175"/>
    </source>
</evidence>
<comment type="similarity">
    <text evidence="1">Belongs to the CHFR family.</text>
</comment>
<evidence type="ECO:0000259" key="11">
    <source>
        <dbReference type="PROSITE" id="PS50006"/>
    </source>
</evidence>
<dbReference type="Gene3D" id="3.30.40.10">
    <property type="entry name" value="Zinc/RING finger domain, C3HC4 (zinc finger)"/>
    <property type="match status" value="1"/>
</dbReference>